<accession>A0A0F3IEJ7</accession>
<keyword evidence="4" id="KW-1185">Reference proteome</keyword>
<comment type="caution">
    <text evidence="3">The sequence shown here is derived from an EMBL/GenBank/DDBJ whole genome shotgun (WGS) entry which is preliminary data.</text>
</comment>
<dbReference type="PANTHER" id="PTHR37529:SF1">
    <property type="entry name" value="TRANSPOSASE INSG FOR INSERTION SEQUENCE ELEMENT IS4-RELATED"/>
    <property type="match status" value="1"/>
</dbReference>
<dbReference type="InterPro" id="IPR047952">
    <property type="entry name" value="Transpos_IS4"/>
</dbReference>
<dbReference type="GO" id="GO:0006313">
    <property type="term" value="P:DNA transposition"/>
    <property type="evidence" value="ECO:0007669"/>
    <property type="project" value="InterPro"/>
</dbReference>
<evidence type="ECO:0000313" key="4">
    <source>
        <dbReference type="Proteomes" id="UP000033684"/>
    </source>
</evidence>
<evidence type="ECO:0000256" key="1">
    <source>
        <dbReference type="SAM" id="MobiDB-lite"/>
    </source>
</evidence>
<proteinExistence type="predicted"/>
<dbReference type="SUPFAM" id="SSF53098">
    <property type="entry name" value="Ribonuclease H-like"/>
    <property type="match status" value="1"/>
</dbReference>
<dbReference type="Proteomes" id="UP000033684">
    <property type="component" value="Unassembled WGS sequence"/>
</dbReference>
<reference evidence="3 4" key="2">
    <citation type="journal article" date="2016" name="Microb. Ecol.">
        <title>Genome Characteristics of a Novel Type I Methanotroph (Sn10-6) Isolated from a Flooded Indian Rice Field.</title>
        <authorList>
            <person name="Rahalkar M.C."/>
            <person name="Pandit P.S."/>
            <person name="Dhakephalkar P.K."/>
            <person name="Pore S."/>
            <person name="Arora P."/>
            <person name="Kapse N."/>
        </authorList>
    </citation>
    <scope>NUCLEOTIDE SEQUENCE [LARGE SCALE GENOMIC DNA]</scope>
    <source>
        <strain evidence="3 4">Sn10-6</strain>
    </source>
</reference>
<organism evidence="3 4">
    <name type="scientific">Methylocucumis oryzae</name>
    <dbReference type="NCBI Taxonomy" id="1632867"/>
    <lineage>
        <taxon>Bacteria</taxon>
        <taxon>Pseudomonadati</taxon>
        <taxon>Pseudomonadota</taxon>
        <taxon>Gammaproteobacteria</taxon>
        <taxon>Methylococcales</taxon>
        <taxon>Methylococcaceae</taxon>
        <taxon>Methylocucumis</taxon>
    </lineage>
</organism>
<dbReference type="AlphaFoldDB" id="A0A0F3IEJ7"/>
<dbReference type="GO" id="GO:0004803">
    <property type="term" value="F:transposase activity"/>
    <property type="evidence" value="ECO:0007669"/>
    <property type="project" value="InterPro"/>
</dbReference>
<protein>
    <recommendedName>
        <fullName evidence="2">Transposase IS4-like domain-containing protein</fullName>
    </recommendedName>
</protein>
<dbReference type="InterPro" id="IPR002559">
    <property type="entry name" value="Transposase_11"/>
</dbReference>
<dbReference type="EMBL" id="LAJX01000360">
    <property type="protein sequence ID" value="KJV04968.1"/>
    <property type="molecule type" value="Genomic_DNA"/>
</dbReference>
<sequence length="382" mass="43502">MRQNGLWPQATSLHRSALTKARSKLDWSALADLLHKIVDLAYVVFPSREEYRWQGFNVFGIDGSKFNLPSAQVLRKEFDPDSGLNTPGKGHYPQAVINTVYDVFRRIPVRRSVCSIQDGNEREQALALITGLPKDSVLLFDRGYPSYAFILALIEQAHCFLIRCPAQSTFAVVEEFVQSSKKEAFVYLTPSNSFQRRHRKDEHEHLSLRLRLIRLPHPDGTVSVLIAHLPNTAIPYPAIINLYYRRWGIENHYRDEKVGFEVERFHAKTVNGVRQELFAILIVCVIARTLSALSVASESVETEKCYKAPQLKNAVKSVARDIAVFLVINSGRALTLFFELVDSIRRVVYYRPKTPKPSKPRVNKGVPNKWKEKRAKKMGATG</sequence>
<gene>
    <name evidence="3" type="ORF">VZ94_21585</name>
</gene>
<evidence type="ECO:0000313" key="3">
    <source>
        <dbReference type="EMBL" id="KJV04968.1"/>
    </source>
</evidence>
<evidence type="ECO:0000259" key="2">
    <source>
        <dbReference type="Pfam" id="PF01609"/>
    </source>
</evidence>
<dbReference type="PANTHER" id="PTHR37529">
    <property type="entry name" value="TRANSPOSASE INSG FOR INSERTION SEQUENCE ELEMENT IS4-RELATED"/>
    <property type="match status" value="1"/>
</dbReference>
<feature type="domain" description="Transposase IS4-like" evidence="2">
    <location>
        <begin position="59"/>
        <end position="283"/>
    </location>
</feature>
<feature type="region of interest" description="Disordered" evidence="1">
    <location>
        <begin position="355"/>
        <end position="382"/>
    </location>
</feature>
<dbReference type="InterPro" id="IPR012337">
    <property type="entry name" value="RNaseH-like_sf"/>
</dbReference>
<dbReference type="NCBIfam" id="NF033592">
    <property type="entry name" value="transpos_IS4_1"/>
    <property type="match status" value="1"/>
</dbReference>
<dbReference type="GO" id="GO:0003677">
    <property type="term" value="F:DNA binding"/>
    <property type="evidence" value="ECO:0007669"/>
    <property type="project" value="InterPro"/>
</dbReference>
<name>A0A0F3IEJ7_9GAMM</name>
<reference evidence="4" key="1">
    <citation type="submission" date="2015-03" db="EMBL/GenBank/DDBJ databases">
        <title>Draft genome sequence of a novel methanotroph (Sn10-6) isolated from flooded ricefield rhizosphere in India.</title>
        <authorList>
            <person name="Pandit P.S."/>
            <person name="Pore S.D."/>
            <person name="Arora P."/>
            <person name="Kapse N.G."/>
            <person name="Dhakephalkar P.K."/>
            <person name="Rahalkar M.C."/>
        </authorList>
    </citation>
    <scope>NUCLEOTIDE SEQUENCE [LARGE SCALE GENOMIC DNA]</scope>
    <source>
        <strain evidence="4">Sn10-6</strain>
    </source>
</reference>
<feature type="compositionally biased region" description="Basic residues" evidence="1">
    <location>
        <begin position="371"/>
        <end position="382"/>
    </location>
</feature>
<dbReference type="Pfam" id="PF01609">
    <property type="entry name" value="DDE_Tnp_1"/>
    <property type="match status" value="1"/>
</dbReference>